<dbReference type="PANTHER" id="PTHR34002">
    <property type="entry name" value="BLR1656 PROTEIN"/>
    <property type="match status" value="1"/>
</dbReference>
<dbReference type="SUPFAM" id="SSF49899">
    <property type="entry name" value="Concanavalin A-like lectins/glucanases"/>
    <property type="match status" value="1"/>
</dbReference>
<evidence type="ECO:0000256" key="2">
    <source>
        <dbReference type="RuleBase" id="RU361163"/>
    </source>
</evidence>
<dbReference type="Pfam" id="PF01670">
    <property type="entry name" value="Glyco_hydro_12"/>
    <property type="match status" value="1"/>
</dbReference>
<protein>
    <submittedName>
        <fullName evidence="3">Uncharacterized protein</fullName>
    </submittedName>
</protein>
<dbReference type="Proteomes" id="UP000654345">
    <property type="component" value="Unassembled WGS sequence"/>
</dbReference>
<keyword evidence="2" id="KW-0119">Carbohydrate metabolism</keyword>
<dbReference type="InterPro" id="IPR002594">
    <property type="entry name" value="GH12"/>
</dbReference>
<sequence length="236" mass="26325">MTQLHKDGDSFTLGKYWLNSNLWGAETGSGSQYLWDTSQSDAAIAWGTSWDWCGPVDTVKSYNCAVLGWHWGWKLSGTGLPLQLCEHRNVQTSWDFHLQETTPGSLNVSYDLWLSSDPHLGNANADHEIMIWLYQSGDIRPIGTKQTSIELGGTTWELWEGSLPQCGWPVHSFLRTSNTTSQALDLREFFDYLVERGLSTSQYLISVEAGAEVFTGAGRLDTTAYFVEIGATSSLR</sequence>
<proteinExistence type="inferred from homology"/>
<keyword evidence="4" id="KW-1185">Reference proteome</keyword>
<keyword evidence="2" id="KW-0326">Glycosidase</keyword>
<evidence type="ECO:0000313" key="3">
    <source>
        <dbReference type="EMBL" id="GHO59835.1"/>
    </source>
</evidence>
<name>A0ABQ3V4L9_9CHLR</name>
<dbReference type="RefSeq" id="WP_201375979.1">
    <property type="nucleotide sequence ID" value="NZ_BNJG01000003.1"/>
</dbReference>
<dbReference type="PANTHER" id="PTHR34002:SF9">
    <property type="entry name" value="XYLOGLUCAN-SPECIFIC ENDO-BETA-1,4-GLUCANASE A"/>
    <property type="match status" value="1"/>
</dbReference>
<dbReference type="InterPro" id="IPR013319">
    <property type="entry name" value="GH11/12"/>
</dbReference>
<reference evidence="3 4" key="1">
    <citation type="journal article" date="2021" name="Int. J. Syst. Evol. Microbiol.">
        <title>Reticulibacter mediterranei gen. nov., sp. nov., within the new family Reticulibacteraceae fam. nov., and Ktedonospora formicarum gen. nov., sp. nov., Ktedonobacter robiniae sp. nov., Dictyobacter formicarum sp. nov. and Dictyobacter arantiisoli sp. nov., belonging to the class Ktedonobacteria.</title>
        <authorList>
            <person name="Yabe S."/>
            <person name="Zheng Y."/>
            <person name="Wang C.M."/>
            <person name="Sakai Y."/>
            <person name="Abe K."/>
            <person name="Yokota A."/>
            <person name="Donadio S."/>
            <person name="Cavaletti L."/>
            <person name="Monciardini P."/>
        </authorList>
    </citation>
    <scope>NUCLEOTIDE SEQUENCE [LARGE SCALE GENOMIC DNA]</scope>
    <source>
        <strain evidence="3 4">SOSP1-30</strain>
    </source>
</reference>
<keyword evidence="2" id="KW-0378">Hydrolase</keyword>
<keyword evidence="2" id="KW-0624">Polysaccharide degradation</keyword>
<comment type="caution">
    <text evidence="3">The sequence shown here is derived from an EMBL/GenBank/DDBJ whole genome shotgun (WGS) entry which is preliminary data.</text>
</comment>
<evidence type="ECO:0000313" key="4">
    <source>
        <dbReference type="Proteomes" id="UP000654345"/>
    </source>
</evidence>
<dbReference type="EMBL" id="BNJG01000003">
    <property type="protein sequence ID" value="GHO59835.1"/>
    <property type="molecule type" value="Genomic_DNA"/>
</dbReference>
<dbReference type="Gene3D" id="2.60.120.180">
    <property type="match status" value="1"/>
</dbReference>
<accession>A0ABQ3V4L9</accession>
<organism evidence="3 4">
    <name type="scientific">Ktedonobacter robiniae</name>
    <dbReference type="NCBI Taxonomy" id="2778365"/>
    <lineage>
        <taxon>Bacteria</taxon>
        <taxon>Bacillati</taxon>
        <taxon>Chloroflexota</taxon>
        <taxon>Ktedonobacteria</taxon>
        <taxon>Ktedonobacterales</taxon>
        <taxon>Ktedonobacteraceae</taxon>
        <taxon>Ktedonobacter</taxon>
    </lineage>
</organism>
<dbReference type="InterPro" id="IPR013320">
    <property type="entry name" value="ConA-like_dom_sf"/>
</dbReference>
<comment type="similarity">
    <text evidence="1 2">Belongs to the glycosyl hydrolase 12 (cellulase H) family.</text>
</comment>
<gene>
    <name evidence="3" type="ORF">KSB_83100</name>
</gene>
<evidence type="ECO:0000256" key="1">
    <source>
        <dbReference type="ARBA" id="ARBA00005519"/>
    </source>
</evidence>